<protein>
    <submittedName>
        <fullName evidence="3">PEBP-like protein</fullName>
    </submittedName>
</protein>
<evidence type="ECO:0000256" key="1">
    <source>
        <dbReference type="SAM" id="MobiDB-lite"/>
    </source>
</evidence>
<dbReference type="InterPro" id="IPR008914">
    <property type="entry name" value="PEBP"/>
</dbReference>
<reference evidence="3 4" key="1">
    <citation type="journal article" date="2019" name="Nat. Ecol. Evol.">
        <title>Megaphylogeny resolves global patterns of mushroom evolution.</title>
        <authorList>
            <person name="Varga T."/>
            <person name="Krizsan K."/>
            <person name="Foldi C."/>
            <person name="Dima B."/>
            <person name="Sanchez-Garcia M."/>
            <person name="Sanchez-Ramirez S."/>
            <person name="Szollosi G.J."/>
            <person name="Szarkandi J.G."/>
            <person name="Papp V."/>
            <person name="Albert L."/>
            <person name="Andreopoulos W."/>
            <person name="Angelini C."/>
            <person name="Antonin V."/>
            <person name="Barry K.W."/>
            <person name="Bougher N.L."/>
            <person name="Buchanan P."/>
            <person name="Buyck B."/>
            <person name="Bense V."/>
            <person name="Catcheside P."/>
            <person name="Chovatia M."/>
            <person name="Cooper J."/>
            <person name="Damon W."/>
            <person name="Desjardin D."/>
            <person name="Finy P."/>
            <person name="Geml J."/>
            <person name="Haridas S."/>
            <person name="Hughes K."/>
            <person name="Justo A."/>
            <person name="Karasinski D."/>
            <person name="Kautmanova I."/>
            <person name="Kiss B."/>
            <person name="Kocsube S."/>
            <person name="Kotiranta H."/>
            <person name="LaButti K.M."/>
            <person name="Lechner B.E."/>
            <person name="Liimatainen K."/>
            <person name="Lipzen A."/>
            <person name="Lukacs Z."/>
            <person name="Mihaltcheva S."/>
            <person name="Morgado L.N."/>
            <person name="Niskanen T."/>
            <person name="Noordeloos M.E."/>
            <person name="Ohm R.A."/>
            <person name="Ortiz-Santana B."/>
            <person name="Ovrebo C."/>
            <person name="Racz N."/>
            <person name="Riley R."/>
            <person name="Savchenko A."/>
            <person name="Shiryaev A."/>
            <person name="Soop K."/>
            <person name="Spirin V."/>
            <person name="Szebenyi C."/>
            <person name="Tomsovsky M."/>
            <person name="Tulloss R.E."/>
            <person name="Uehling J."/>
            <person name="Grigoriev I.V."/>
            <person name="Vagvolgyi C."/>
            <person name="Papp T."/>
            <person name="Martin F.M."/>
            <person name="Miettinen O."/>
            <person name="Hibbett D.S."/>
            <person name="Nagy L.G."/>
        </authorList>
    </citation>
    <scope>NUCLEOTIDE SEQUENCE [LARGE SCALE GENOMIC DNA]</scope>
    <source>
        <strain evidence="3 4">CBS 121175</strain>
    </source>
</reference>
<name>A0A5C3L0C8_COPMA</name>
<keyword evidence="4" id="KW-1185">Reference proteome</keyword>
<accession>A0A5C3L0C8</accession>
<dbReference type="CDD" id="cd00866">
    <property type="entry name" value="PEBP_euk"/>
    <property type="match status" value="1"/>
</dbReference>
<dbReference type="PANTHER" id="PTHR11362">
    <property type="entry name" value="PHOSPHATIDYLETHANOLAMINE-BINDING PROTEIN"/>
    <property type="match status" value="1"/>
</dbReference>
<keyword evidence="2" id="KW-0732">Signal</keyword>
<dbReference type="PANTHER" id="PTHR11362:SF140">
    <property type="entry name" value="PEBP-LIKE PROTEIN"/>
    <property type="match status" value="1"/>
</dbReference>
<feature type="chain" id="PRO_5022846982" evidence="2">
    <location>
        <begin position="22"/>
        <end position="274"/>
    </location>
</feature>
<dbReference type="EMBL" id="ML210175">
    <property type="protein sequence ID" value="TFK26404.1"/>
    <property type="molecule type" value="Genomic_DNA"/>
</dbReference>
<dbReference type="Pfam" id="PF01161">
    <property type="entry name" value="PBP"/>
    <property type="match status" value="1"/>
</dbReference>
<proteinExistence type="predicted"/>
<feature type="compositionally biased region" description="Low complexity" evidence="1">
    <location>
        <begin position="220"/>
        <end position="244"/>
    </location>
</feature>
<dbReference type="OrthoDB" id="2506647at2759"/>
<evidence type="ECO:0000256" key="2">
    <source>
        <dbReference type="SAM" id="SignalP"/>
    </source>
</evidence>
<sequence>MFQLSKVAVLLSLLAVPFVAAQATEASIANIEAHFEQSHITEDYLREFDPSALLTLNYEGVGEITPGQSLAAAQVGPTPAVTITPAEGETLNGTFTIAMIDVDVVGADLAAGVTRHWLVNGATLQNNVVSLEGATVITPYGGPGPAAGSGAHRYIVALYEQPAEFAAPEGFTGPLPIAAMDWLAYVEASNLGDLVAANYINVEEGTYTGTAIPTSPVVAPTAGAPGASNSAGAPRPSSNPSGSSVVDTPRPTSGASKLAVPAAALLGAAAFLAL</sequence>
<dbReference type="AlphaFoldDB" id="A0A5C3L0C8"/>
<dbReference type="Proteomes" id="UP000307440">
    <property type="component" value="Unassembled WGS sequence"/>
</dbReference>
<feature type="signal peptide" evidence="2">
    <location>
        <begin position="1"/>
        <end position="21"/>
    </location>
</feature>
<dbReference type="SUPFAM" id="SSF49777">
    <property type="entry name" value="PEBP-like"/>
    <property type="match status" value="1"/>
</dbReference>
<dbReference type="InterPro" id="IPR036610">
    <property type="entry name" value="PEBP-like_sf"/>
</dbReference>
<organism evidence="3 4">
    <name type="scientific">Coprinopsis marcescibilis</name>
    <name type="common">Agaric fungus</name>
    <name type="synonym">Psathyrella marcescibilis</name>
    <dbReference type="NCBI Taxonomy" id="230819"/>
    <lineage>
        <taxon>Eukaryota</taxon>
        <taxon>Fungi</taxon>
        <taxon>Dikarya</taxon>
        <taxon>Basidiomycota</taxon>
        <taxon>Agaricomycotina</taxon>
        <taxon>Agaricomycetes</taxon>
        <taxon>Agaricomycetidae</taxon>
        <taxon>Agaricales</taxon>
        <taxon>Agaricineae</taxon>
        <taxon>Psathyrellaceae</taxon>
        <taxon>Coprinopsis</taxon>
    </lineage>
</organism>
<evidence type="ECO:0000313" key="3">
    <source>
        <dbReference type="EMBL" id="TFK26404.1"/>
    </source>
</evidence>
<feature type="region of interest" description="Disordered" evidence="1">
    <location>
        <begin position="220"/>
        <end position="253"/>
    </location>
</feature>
<evidence type="ECO:0000313" key="4">
    <source>
        <dbReference type="Proteomes" id="UP000307440"/>
    </source>
</evidence>
<dbReference type="InterPro" id="IPR035810">
    <property type="entry name" value="PEBP_euk"/>
</dbReference>
<dbReference type="Gene3D" id="3.90.280.10">
    <property type="entry name" value="PEBP-like"/>
    <property type="match status" value="1"/>
</dbReference>
<dbReference type="STRING" id="230819.A0A5C3L0C8"/>
<gene>
    <name evidence="3" type="ORF">FA15DRAFT_693183</name>
</gene>